<proteinExistence type="predicted"/>
<dbReference type="AlphaFoldDB" id="A0A427B3T2"/>
<gene>
    <name evidence="1" type="ORF">B296_00007434</name>
</gene>
<organism evidence="1 2">
    <name type="scientific">Ensete ventricosum</name>
    <name type="common">Abyssinian banana</name>
    <name type="synonym">Musa ensete</name>
    <dbReference type="NCBI Taxonomy" id="4639"/>
    <lineage>
        <taxon>Eukaryota</taxon>
        <taxon>Viridiplantae</taxon>
        <taxon>Streptophyta</taxon>
        <taxon>Embryophyta</taxon>
        <taxon>Tracheophyta</taxon>
        <taxon>Spermatophyta</taxon>
        <taxon>Magnoliopsida</taxon>
        <taxon>Liliopsida</taxon>
        <taxon>Zingiberales</taxon>
        <taxon>Musaceae</taxon>
        <taxon>Ensete</taxon>
    </lineage>
</organism>
<evidence type="ECO:0000313" key="2">
    <source>
        <dbReference type="Proteomes" id="UP000287651"/>
    </source>
</evidence>
<dbReference type="EMBL" id="AMZH03000559">
    <property type="protein sequence ID" value="RRT83117.1"/>
    <property type="molecule type" value="Genomic_DNA"/>
</dbReference>
<protein>
    <submittedName>
        <fullName evidence="1">Uncharacterized protein</fullName>
    </submittedName>
</protein>
<name>A0A427B3T2_ENSVE</name>
<comment type="caution">
    <text evidence="1">The sequence shown here is derived from an EMBL/GenBank/DDBJ whole genome shotgun (WGS) entry which is preliminary data.</text>
</comment>
<sequence>MGGEAVVVWEAAEVVGDVDSKPSSPMLSSSPLHLPPERDGSLRLLLLISQFRWMRYHRGVDSVRKSTSSVPKLCYSSNWRRRRRRRVVFWRWNHNSTDQHKLRTHRETAVAATLDCRAASSSVQPIFLIKIPTFQCVLNRNLLSKTL</sequence>
<accession>A0A427B3T2</accession>
<reference evidence="1 2" key="1">
    <citation type="journal article" date="2014" name="Agronomy (Basel)">
        <title>A Draft Genome Sequence for Ensete ventricosum, the Drought-Tolerant Tree Against Hunger.</title>
        <authorList>
            <person name="Harrison J."/>
            <person name="Moore K.A."/>
            <person name="Paszkiewicz K."/>
            <person name="Jones T."/>
            <person name="Grant M."/>
            <person name="Ambacheew D."/>
            <person name="Muzemil S."/>
            <person name="Studholme D.J."/>
        </authorList>
    </citation>
    <scope>NUCLEOTIDE SEQUENCE [LARGE SCALE GENOMIC DNA]</scope>
</reference>
<evidence type="ECO:0000313" key="1">
    <source>
        <dbReference type="EMBL" id="RRT83117.1"/>
    </source>
</evidence>
<dbReference type="Proteomes" id="UP000287651">
    <property type="component" value="Unassembled WGS sequence"/>
</dbReference>